<reference evidence="2" key="1">
    <citation type="submission" date="2022-11" db="UniProtKB">
        <authorList>
            <consortium name="WormBaseParasite"/>
        </authorList>
    </citation>
    <scope>IDENTIFICATION</scope>
</reference>
<evidence type="ECO:0000313" key="2">
    <source>
        <dbReference type="WBParaSite" id="JU765_v2.g12716.t1"/>
    </source>
</evidence>
<name>A0AC34Q3R6_9BILA</name>
<dbReference type="Proteomes" id="UP000887576">
    <property type="component" value="Unplaced"/>
</dbReference>
<protein>
    <submittedName>
        <fullName evidence="2">Uncharacterized protein</fullName>
    </submittedName>
</protein>
<evidence type="ECO:0000313" key="1">
    <source>
        <dbReference type="Proteomes" id="UP000887576"/>
    </source>
</evidence>
<sequence length="190" mass="22401">MSKFFTPQVVNEICLEFIRNNSPELKSHVQQLLIDFDLIAEDCEQALLLNNHFDIKIEATKDFAKNIVEYFRKKSIYNENEYLSNFGFETLLKYFKSQLNTSYFYMSKLENFEEFNDVYGQYSAATALNITLIVCGKIAKEFYNDSGTITWKSANYSAEDEFSSFSLYDWENLDENTYNRLFYDLIENGK</sequence>
<proteinExistence type="predicted"/>
<dbReference type="WBParaSite" id="JU765_v2.g12716.t1">
    <property type="protein sequence ID" value="JU765_v2.g12716.t1"/>
    <property type="gene ID" value="JU765_v2.g12716"/>
</dbReference>
<organism evidence="1 2">
    <name type="scientific">Panagrolaimus sp. JU765</name>
    <dbReference type="NCBI Taxonomy" id="591449"/>
    <lineage>
        <taxon>Eukaryota</taxon>
        <taxon>Metazoa</taxon>
        <taxon>Ecdysozoa</taxon>
        <taxon>Nematoda</taxon>
        <taxon>Chromadorea</taxon>
        <taxon>Rhabditida</taxon>
        <taxon>Tylenchina</taxon>
        <taxon>Panagrolaimomorpha</taxon>
        <taxon>Panagrolaimoidea</taxon>
        <taxon>Panagrolaimidae</taxon>
        <taxon>Panagrolaimus</taxon>
    </lineage>
</organism>
<accession>A0AC34Q3R6</accession>